<keyword evidence="1" id="KW-0812">Transmembrane</keyword>
<accession>A0AA39N1E1</accession>
<keyword evidence="1" id="KW-1133">Transmembrane helix</keyword>
<dbReference type="Proteomes" id="UP001175226">
    <property type="component" value="Unassembled WGS sequence"/>
</dbReference>
<protein>
    <submittedName>
        <fullName evidence="2">Uncharacterized protein</fullName>
    </submittedName>
</protein>
<gene>
    <name evidence="2" type="ORF">EV421DRAFT_1896306</name>
</gene>
<comment type="caution">
    <text evidence="2">The sequence shown here is derived from an EMBL/GenBank/DDBJ whole genome shotgun (WGS) entry which is preliminary data.</text>
</comment>
<dbReference type="EMBL" id="JAUEPT010000002">
    <property type="protein sequence ID" value="KAK0454382.1"/>
    <property type="molecule type" value="Genomic_DNA"/>
</dbReference>
<sequence>MRSVKEKRELLPNSVNDHKPVSWSFKTLCIIIVSCSILTWTIFRFSRRVQNPSFFANITTSELCESGFTYSGHIGLKGDTEEKPKRSFFWYFSAEHDAENAPVTSR</sequence>
<feature type="transmembrane region" description="Helical" evidence="1">
    <location>
        <begin position="20"/>
        <end position="43"/>
    </location>
</feature>
<dbReference type="AlphaFoldDB" id="A0AA39N1E1"/>
<organism evidence="2 3">
    <name type="scientific">Armillaria borealis</name>
    <dbReference type="NCBI Taxonomy" id="47425"/>
    <lineage>
        <taxon>Eukaryota</taxon>
        <taxon>Fungi</taxon>
        <taxon>Dikarya</taxon>
        <taxon>Basidiomycota</taxon>
        <taxon>Agaricomycotina</taxon>
        <taxon>Agaricomycetes</taxon>
        <taxon>Agaricomycetidae</taxon>
        <taxon>Agaricales</taxon>
        <taxon>Marasmiineae</taxon>
        <taxon>Physalacriaceae</taxon>
        <taxon>Armillaria</taxon>
    </lineage>
</organism>
<keyword evidence="1" id="KW-0472">Membrane</keyword>
<evidence type="ECO:0000256" key="1">
    <source>
        <dbReference type="SAM" id="Phobius"/>
    </source>
</evidence>
<evidence type="ECO:0000313" key="2">
    <source>
        <dbReference type="EMBL" id="KAK0454382.1"/>
    </source>
</evidence>
<reference evidence="2" key="1">
    <citation type="submission" date="2023-06" db="EMBL/GenBank/DDBJ databases">
        <authorList>
            <consortium name="Lawrence Berkeley National Laboratory"/>
            <person name="Ahrendt S."/>
            <person name="Sahu N."/>
            <person name="Indic B."/>
            <person name="Wong-Bajracharya J."/>
            <person name="Merenyi Z."/>
            <person name="Ke H.-M."/>
            <person name="Monk M."/>
            <person name="Kocsube S."/>
            <person name="Drula E."/>
            <person name="Lipzen A."/>
            <person name="Balint B."/>
            <person name="Henrissat B."/>
            <person name="Andreopoulos B."/>
            <person name="Martin F.M."/>
            <person name="Harder C.B."/>
            <person name="Rigling D."/>
            <person name="Ford K.L."/>
            <person name="Foster G.D."/>
            <person name="Pangilinan J."/>
            <person name="Papanicolaou A."/>
            <person name="Barry K."/>
            <person name="LaButti K."/>
            <person name="Viragh M."/>
            <person name="Koriabine M."/>
            <person name="Yan M."/>
            <person name="Riley R."/>
            <person name="Champramary S."/>
            <person name="Plett K.L."/>
            <person name="Tsai I.J."/>
            <person name="Slot J."/>
            <person name="Sipos G."/>
            <person name="Plett J."/>
            <person name="Nagy L.G."/>
            <person name="Grigoriev I.V."/>
        </authorList>
    </citation>
    <scope>NUCLEOTIDE SEQUENCE</scope>
    <source>
        <strain evidence="2">FPL87.14</strain>
    </source>
</reference>
<name>A0AA39N1E1_9AGAR</name>
<proteinExistence type="predicted"/>
<keyword evidence="3" id="KW-1185">Reference proteome</keyword>
<evidence type="ECO:0000313" key="3">
    <source>
        <dbReference type="Proteomes" id="UP001175226"/>
    </source>
</evidence>